<evidence type="ECO:0000256" key="4">
    <source>
        <dbReference type="ARBA" id="ARBA00022989"/>
    </source>
</evidence>
<comment type="similarity">
    <text evidence="2 6">Belongs to the DP1 family.</text>
</comment>
<feature type="transmembrane region" description="Helical" evidence="6">
    <location>
        <begin position="133"/>
        <end position="153"/>
    </location>
</feature>
<evidence type="ECO:0000256" key="1">
    <source>
        <dbReference type="ARBA" id="ARBA00004141"/>
    </source>
</evidence>
<feature type="transmembrane region" description="Helical" evidence="6">
    <location>
        <begin position="108"/>
        <end position="127"/>
    </location>
</feature>
<sequence>VSVSGSSSGSLLIMAESTQKTNQDTLTVPAGVIEWVKKDILKDPRLSFLTEEKNQPFVKYGALALLGLYLVFGHGGQLICNIVGFVYPTYCSIQALESADKKDDTRWITYWIVYAFFSCTEFFSDLFLSWFPFYWLAKCLFLVWCFLPVPWNGSDMIYSHVIRPAFLKNQTQIDKTMGKVTEKINVLSDNMAHLASDAVKSD</sequence>
<dbReference type="GO" id="GO:0016020">
    <property type="term" value="C:membrane"/>
    <property type="evidence" value="ECO:0007669"/>
    <property type="project" value="UniProtKB-SubCell"/>
</dbReference>
<dbReference type="AlphaFoldDB" id="A0AAV2Q2B7"/>
<gene>
    <name evidence="7" type="ORF">MNOR_LOCUS6135</name>
</gene>
<organism evidence="7 8">
    <name type="scientific">Meganyctiphanes norvegica</name>
    <name type="common">Northern krill</name>
    <name type="synonym">Thysanopoda norvegica</name>
    <dbReference type="NCBI Taxonomy" id="48144"/>
    <lineage>
        <taxon>Eukaryota</taxon>
        <taxon>Metazoa</taxon>
        <taxon>Ecdysozoa</taxon>
        <taxon>Arthropoda</taxon>
        <taxon>Crustacea</taxon>
        <taxon>Multicrustacea</taxon>
        <taxon>Malacostraca</taxon>
        <taxon>Eumalacostraca</taxon>
        <taxon>Eucarida</taxon>
        <taxon>Euphausiacea</taxon>
        <taxon>Euphausiidae</taxon>
        <taxon>Meganyctiphanes</taxon>
    </lineage>
</organism>
<dbReference type="PANTHER" id="PTHR12300:SF161">
    <property type="entry name" value="RECEPTOR EXPRESSION-ENHANCING PROTEIN"/>
    <property type="match status" value="1"/>
</dbReference>
<keyword evidence="3 6" id="KW-0812">Transmembrane</keyword>
<comment type="subcellular location">
    <subcellularLocation>
        <location evidence="1 6">Membrane</location>
        <topology evidence="1 6">Multi-pass membrane protein</topology>
    </subcellularLocation>
</comment>
<evidence type="ECO:0000313" key="8">
    <source>
        <dbReference type="Proteomes" id="UP001497623"/>
    </source>
</evidence>
<dbReference type="PANTHER" id="PTHR12300">
    <property type="entry name" value="HVA22-LIKE PROTEINS"/>
    <property type="match status" value="1"/>
</dbReference>
<dbReference type="Pfam" id="PF03134">
    <property type="entry name" value="TB2_DP1_HVA22"/>
    <property type="match status" value="1"/>
</dbReference>
<name>A0AAV2Q2B7_MEGNR</name>
<evidence type="ECO:0000256" key="6">
    <source>
        <dbReference type="RuleBase" id="RU362006"/>
    </source>
</evidence>
<evidence type="ECO:0000256" key="2">
    <source>
        <dbReference type="ARBA" id="ARBA00008573"/>
    </source>
</evidence>
<evidence type="ECO:0000256" key="3">
    <source>
        <dbReference type="ARBA" id="ARBA00022692"/>
    </source>
</evidence>
<protein>
    <recommendedName>
        <fullName evidence="6">Receptor expression-enhancing protein</fullName>
    </recommendedName>
</protein>
<keyword evidence="4 6" id="KW-1133">Transmembrane helix</keyword>
<accession>A0AAV2Q2B7</accession>
<evidence type="ECO:0000256" key="5">
    <source>
        <dbReference type="ARBA" id="ARBA00023136"/>
    </source>
</evidence>
<feature type="transmembrane region" description="Helical" evidence="6">
    <location>
        <begin position="60"/>
        <end position="87"/>
    </location>
</feature>
<evidence type="ECO:0000313" key="7">
    <source>
        <dbReference type="EMBL" id="CAL4067049.1"/>
    </source>
</evidence>
<dbReference type="EMBL" id="CAXKWB010002484">
    <property type="protein sequence ID" value="CAL4067049.1"/>
    <property type="molecule type" value="Genomic_DNA"/>
</dbReference>
<proteinExistence type="inferred from homology"/>
<keyword evidence="5 6" id="KW-0472">Membrane</keyword>
<dbReference type="Proteomes" id="UP001497623">
    <property type="component" value="Unassembled WGS sequence"/>
</dbReference>
<keyword evidence="8" id="KW-1185">Reference proteome</keyword>
<reference evidence="7 8" key="1">
    <citation type="submission" date="2024-05" db="EMBL/GenBank/DDBJ databases">
        <authorList>
            <person name="Wallberg A."/>
        </authorList>
    </citation>
    <scope>NUCLEOTIDE SEQUENCE [LARGE SCALE GENOMIC DNA]</scope>
</reference>
<comment type="caution">
    <text evidence="7">The sequence shown here is derived from an EMBL/GenBank/DDBJ whole genome shotgun (WGS) entry which is preliminary data.</text>
</comment>
<feature type="non-terminal residue" evidence="7">
    <location>
        <position position="1"/>
    </location>
</feature>
<dbReference type="InterPro" id="IPR004345">
    <property type="entry name" value="TB2_DP1_HVA22"/>
</dbReference>